<dbReference type="Proteomes" id="UP001239111">
    <property type="component" value="Chromosome 3"/>
</dbReference>
<proteinExistence type="predicted"/>
<keyword evidence="2" id="KW-1185">Reference proteome</keyword>
<reference evidence="1" key="1">
    <citation type="submission" date="2023-04" db="EMBL/GenBank/DDBJ databases">
        <title>A chromosome-level genome assembly of the parasitoid wasp Eretmocerus hayati.</title>
        <authorList>
            <person name="Zhong Y."/>
            <person name="Liu S."/>
            <person name="Liu Y."/>
        </authorList>
    </citation>
    <scope>NUCLEOTIDE SEQUENCE</scope>
    <source>
        <strain evidence="1">ZJU_SS_LIU_2023</strain>
    </source>
</reference>
<evidence type="ECO:0000313" key="1">
    <source>
        <dbReference type="EMBL" id="KAJ8672463.1"/>
    </source>
</evidence>
<comment type="caution">
    <text evidence="1">The sequence shown here is derived from an EMBL/GenBank/DDBJ whole genome shotgun (WGS) entry which is preliminary data.</text>
</comment>
<gene>
    <name evidence="1" type="ORF">QAD02_003722</name>
</gene>
<accession>A0ACC2NNL7</accession>
<sequence length="107" mass="12551">MARSFTKQRFHYNLRRREWEPKVGELVLKKLHTLSNKAKHYNAALDKKADGPYRIRKKTSPVIFDLEDDEGNVITDIHVKDLSPYRSNDSDESDEDKTPRKSVARHT</sequence>
<organism evidence="1 2">
    <name type="scientific">Eretmocerus hayati</name>
    <dbReference type="NCBI Taxonomy" id="131215"/>
    <lineage>
        <taxon>Eukaryota</taxon>
        <taxon>Metazoa</taxon>
        <taxon>Ecdysozoa</taxon>
        <taxon>Arthropoda</taxon>
        <taxon>Hexapoda</taxon>
        <taxon>Insecta</taxon>
        <taxon>Pterygota</taxon>
        <taxon>Neoptera</taxon>
        <taxon>Endopterygota</taxon>
        <taxon>Hymenoptera</taxon>
        <taxon>Apocrita</taxon>
        <taxon>Proctotrupomorpha</taxon>
        <taxon>Chalcidoidea</taxon>
        <taxon>Aphelinidae</taxon>
        <taxon>Aphelininae</taxon>
        <taxon>Eretmocerus</taxon>
    </lineage>
</organism>
<protein>
    <submittedName>
        <fullName evidence="1">Uncharacterized protein</fullName>
    </submittedName>
</protein>
<evidence type="ECO:0000313" key="2">
    <source>
        <dbReference type="Proteomes" id="UP001239111"/>
    </source>
</evidence>
<name>A0ACC2NNL7_9HYME</name>
<dbReference type="EMBL" id="CM056743">
    <property type="protein sequence ID" value="KAJ8672463.1"/>
    <property type="molecule type" value="Genomic_DNA"/>
</dbReference>